<dbReference type="CDD" id="cd08411">
    <property type="entry name" value="PBP2_OxyR"/>
    <property type="match status" value="1"/>
</dbReference>
<evidence type="ECO:0000313" key="8">
    <source>
        <dbReference type="Proteomes" id="UP000642265"/>
    </source>
</evidence>
<dbReference type="GO" id="GO:0003677">
    <property type="term" value="F:DNA binding"/>
    <property type="evidence" value="ECO:0007669"/>
    <property type="project" value="UniProtKB-KW"/>
</dbReference>
<dbReference type="PANTHER" id="PTHR30346">
    <property type="entry name" value="TRANSCRIPTIONAL DUAL REGULATOR HCAR-RELATED"/>
    <property type="match status" value="1"/>
</dbReference>
<dbReference type="GO" id="GO:0032993">
    <property type="term" value="C:protein-DNA complex"/>
    <property type="evidence" value="ECO:0007669"/>
    <property type="project" value="TreeGrafter"/>
</dbReference>
<keyword evidence="3" id="KW-0238">DNA-binding</keyword>
<evidence type="ECO:0000256" key="5">
    <source>
        <dbReference type="ARBA" id="ARBA00023163"/>
    </source>
</evidence>
<dbReference type="InterPro" id="IPR000847">
    <property type="entry name" value="LysR_HTH_N"/>
</dbReference>
<dbReference type="FunFam" id="1.10.10.10:FF:000001">
    <property type="entry name" value="LysR family transcriptional regulator"/>
    <property type="match status" value="1"/>
</dbReference>
<dbReference type="SUPFAM" id="SSF46785">
    <property type="entry name" value="Winged helix' DNA-binding domain"/>
    <property type="match status" value="1"/>
</dbReference>
<dbReference type="SUPFAM" id="SSF53850">
    <property type="entry name" value="Periplasmic binding protein-like II"/>
    <property type="match status" value="1"/>
</dbReference>
<comment type="similarity">
    <text evidence="1">Belongs to the LysR transcriptional regulatory family.</text>
</comment>
<dbReference type="Pfam" id="PF00126">
    <property type="entry name" value="HTH_1"/>
    <property type="match status" value="1"/>
</dbReference>
<dbReference type="GO" id="GO:0003700">
    <property type="term" value="F:DNA-binding transcription factor activity"/>
    <property type="evidence" value="ECO:0007669"/>
    <property type="project" value="InterPro"/>
</dbReference>
<evidence type="ECO:0000256" key="4">
    <source>
        <dbReference type="ARBA" id="ARBA00023159"/>
    </source>
</evidence>
<dbReference type="Proteomes" id="UP000642265">
    <property type="component" value="Unassembled WGS sequence"/>
</dbReference>
<evidence type="ECO:0000313" key="7">
    <source>
        <dbReference type="EMBL" id="MBE0563199.1"/>
    </source>
</evidence>
<keyword evidence="2" id="KW-0805">Transcription regulation</keyword>
<evidence type="ECO:0000256" key="2">
    <source>
        <dbReference type="ARBA" id="ARBA00023015"/>
    </source>
</evidence>
<evidence type="ECO:0000259" key="6">
    <source>
        <dbReference type="PROSITE" id="PS50931"/>
    </source>
</evidence>
<gene>
    <name evidence="7" type="ORF">IH622_20615</name>
</gene>
<keyword evidence="5" id="KW-0804">Transcription</keyword>
<dbReference type="InterPro" id="IPR036388">
    <property type="entry name" value="WH-like_DNA-bd_sf"/>
</dbReference>
<evidence type="ECO:0000256" key="3">
    <source>
        <dbReference type="ARBA" id="ARBA00023125"/>
    </source>
</evidence>
<accession>A0A8I0N9I6</accession>
<dbReference type="EMBL" id="JACZKO010000057">
    <property type="protein sequence ID" value="MBE0563199.1"/>
    <property type="molecule type" value="Genomic_DNA"/>
</dbReference>
<dbReference type="PRINTS" id="PR00039">
    <property type="entry name" value="HTHLYSR"/>
</dbReference>
<organism evidence="7 8">
    <name type="scientific">Brucella anthropi</name>
    <name type="common">Ochrobactrum anthropi</name>
    <dbReference type="NCBI Taxonomy" id="529"/>
    <lineage>
        <taxon>Bacteria</taxon>
        <taxon>Pseudomonadati</taxon>
        <taxon>Pseudomonadota</taxon>
        <taxon>Alphaproteobacteria</taxon>
        <taxon>Hyphomicrobiales</taxon>
        <taxon>Brucellaceae</taxon>
        <taxon>Brucella/Ochrobactrum group</taxon>
        <taxon>Brucella</taxon>
    </lineage>
</organism>
<feature type="domain" description="HTH lysR-type" evidence="6">
    <location>
        <begin position="3"/>
        <end position="60"/>
    </location>
</feature>
<dbReference type="PANTHER" id="PTHR30346:SF26">
    <property type="entry name" value="HYDROGEN PEROXIDE-INDUCIBLE GENES ACTIVATOR"/>
    <property type="match status" value="1"/>
</dbReference>
<dbReference type="Pfam" id="PF03466">
    <property type="entry name" value="LysR_substrate"/>
    <property type="match status" value="1"/>
</dbReference>
<name>A0A8I0N9I6_BRUAN</name>
<dbReference type="Gene3D" id="3.40.190.10">
    <property type="entry name" value="Periplasmic binding protein-like II"/>
    <property type="match status" value="2"/>
</dbReference>
<protein>
    <submittedName>
        <fullName evidence="7">Hydrogen peroxide-inducible genes activator</fullName>
    </submittedName>
</protein>
<comment type="caution">
    <text evidence="7">The sequence shown here is derived from an EMBL/GenBank/DDBJ whole genome shotgun (WGS) entry which is preliminary data.</text>
</comment>
<dbReference type="InterPro" id="IPR005119">
    <property type="entry name" value="LysR_subst-bd"/>
</dbReference>
<reference evidence="7" key="2">
    <citation type="submission" date="2020-10" db="EMBL/GenBank/DDBJ databases">
        <title>Enrichment of novel Verrucomicrobia, Bacteroidetes and Krumholzibacteria in an oxygen-limited, methane- and iron-fed bioreactor inoculated with Bothnian Sea sediments.</title>
        <authorList>
            <person name="Martins P.D."/>
            <person name="de Jong A."/>
            <person name="Lenstra W.K."/>
            <person name="van Helmond N.A.G.M."/>
            <person name="Slomp C.P."/>
            <person name="Jetten M.S.M."/>
            <person name="Welte C.U."/>
            <person name="Rasigraf O."/>
        </authorList>
    </citation>
    <scope>NUCLEOTIDE SEQUENCE</scope>
    <source>
        <strain evidence="7">MAG47</strain>
    </source>
</reference>
<dbReference type="InterPro" id="IPR036390">
    <property type="entry name" value="WH_DNA-bd_sf"/>
</dbReference>
<dbReference type="PROSITE" id="PS50931">
    <property type="entry name" value="HTH_LYSR"/>
    <property type="match status" value="1"/>
</dbReference>
<proteinExistence type="inferred from homology"/>
<dbReference type="AlphaFoldDB" id="A0A8I0N9I6"/>
<evidence type="ECO:0000256" key="1">
    <source>
        <dbReference type="ARBA" id="ARBA00009437"/>
    </source>
</evidence>
<keyword evidence="4" id="KW-0010">Activator</keyword>
<reference evidence="7" key="1">
    <citation type="submission" date="2020-09" db="EMBL/GenBank/DDBJ databases">
        <authorList>
            <person name="Dalcin Martins P."/>
        </authorList>
    </citation>
    <scope>NUCLEOTIDE SEQUENCE</scope>
    <source>
        <strain evidence="7">MAG47</strain>
    </source>
</reference>
<sequence length="298" mass="31784">MGVSLKQMQYALAVARSGHFGRAAEACAISQPALSQQILALEGQCGTPLFDRLRSGIRLTPFGREFITLAQEVIKRAEALDSFVLGHNGQPDRPIRFGLIPTVAPYLLPEIFPALTRDLPDVDFTVSENRTEALISGLVDGNLDVALIGTAAPDNGPRLVSRPLFEDAFVLATASSEDTSAPVSLASLAPERILLLDEGHCFRDQAIAACRLGSDPARTFAATSLSTIVEFVANGQGVTLLPNIAVRKEATDPRIAIHDLVAPGAGRLLSLVWREGSPFGTTFDRMVEVIRTGRGASS</sequence>
<dbReference type="Gene3D" id="1.10.10.10">
    <property type="entry name" value="Winged helix-like DNA-binding domain superfamily/Winged helix DNA-binding domain"/>
    <property type="match status" value="1"/>
</dbReference>